<evidence type="ECO:0000313" key="1">
    <source>
        <dbReference type="EMBL" id="MBO1264199.1"/>
    </source>
</evidence>
<reference evidence="1" key="1">
    <citation type="submission" date="2021-03" db="EMBL/GenBank/DDBJ databases">
        <title>Proteiniclasticum marinus sp. nov., isolated from tidal flat sediment.</title>
        <authorList>
            <person name="Namirimu T."/>
            <person name="Yang J.-A."/>
            <person name="Yang S.-H."/>
            <person name="Kim Y.-J."/>
            <person name="Kwon K.K."/>
        </authorList>
    </citation>
    <scope>NUCLEOTIDE SEQUENCE</scope>
    <source>
        <strain evidence="1">SCR006</strain>
    </source>
</reference>
<accession>A0A939H817</accession>
<keyword evidence="2" id="KW-1185">Reference proteome</keyword>
<gene>
    <name evidence="1" type="ORF">J3A84_03965</name>
</gene>
<dbReference type="Proteomes" id="UP000664218">
    <property type="component" value="Unassembled WGS sequence"/>
</dbReference>
<organism evidence="1 2">
    <name type="scientific">Proteiniclasticum aestuarii</name>
    <dbReference type="NCBI Taxonomy" id="2817862"/>
    <lineage>
        <taxon>Bacteria</taxon>
        <taxon>Bacillati</taxon>
        <taxon>Bacillota</taxon>
        <taxon>Clostridia</taxon>
        <taxon>Eubacteriales</taxon>
        <taxon>Clostridiaceae</taxon>
        <taxon>Proteiniclasticum</taxon>
    </lineage>
</organism>
<proteinExistence type="predicted"/>
<dbReference type="EMBL" id="JAFNJU010000002">
    <property type="protein sequence ID" value="MBO1264199.1"/>
    <property type="molecule type" value="Genomic_DNA"/>
</dbReference>
<protein>
    <submittedName>
        <fullName evidence="1">Uncharacterized protein</fullName>
    </submittedName>
</protein>
<sequence>MNKDSIMEYLENNGLSDLDILREEEGLLVATAYYDFDEDEMEAAQAYAKNQVEEGDEEAVYNEYLTNYLVDLAVDNLGEIMEELIEEEGIDAQYLTYELEADEMDSIQVAMLFSKGDLDSDLEDILDELEM</sequence>
<comment type="caution">
    <text evidence="1">The sequence shown here is derived from an EMBL/GenBank/DDBJ whole genome shotgun (WGS) entry which is preliminary data.</text>
</comment>
<evidence type="ECO:0000313" key="2">
    <source>
        <dbReference type="Proteomes" id="UP000664218"/>
    </source>
</evidence>
<dbReference type="RefSeq" id="WP_207598715.1">
    <property type="nucleotide sequence ID" value="NZ_JAFNJU010000002.1"/>
</dbReference>
<dbReference type="AlphaFoldDB" id="A0A939H817"/>
<name>A0A939H817_9CLOT</name>